<dbReference type="Gene3D" id="1.10.8.10">
    <property type="entry name" value="DNA helicase RuvA subunit, C-terminal domain"/>
    <property type="match status" value="1"/>
</dbReference>
<dbReference type="GO" id="GO:0009378">
    <property type="term" value="F:four-way junction helicase activity"/>
    <property type="evidence" value="ECO:0007669"/>
    <property type="project" value="InterPro"/>
</dbReference>
<dbReference type="GO" id="GO:0005524">
    <property type="term" value="F:ATP binding"/>
    <property type="evidence" value="ECO:0007669"/>
    <property type="project" value="InterPro"/>
</dbReference>
<comment type="caution">
    <text evidence="6">Lacks conserved residue(s) required for the propagation of feature annotation.</text>
</comment>
<gene>
    <name evidence="6" type="primary">ruvA</name>
    <name evidence="8" type="ORF">BMAGN_0874</name>
</gene>
<dbReference type="Proteomes" id="UP000029052">
    <property type="component" value="Unassembled WGS sequence"/>
</dbReference>
<comment type="subcellular location">
    <subcellularLocation>
        <location evidence="6">Cytoplasm</location>
    </subcellularLocation>
</comment>
<dbReference type="SMART" id="SM00278">
    <property type="entry name" value="HhH1"/>
    <property type="match status" value="2"/>
</dbReference>
<dbReference type="EMBL" id="JGZB01000006">
    <property type="protein sequence ID" value="KFI67883.1"/>
    <property type="molecule type" value="Genomic_DNA"/>
</dbReference>
<sequence>MIALLTGEVVAVDSTAIILDVNGVGYEIRMPLADLAEIHIDQHRTVYTVMSVSQDAIALQGFLSMEAKRIFTQLVKVSGIGPKVALSLLSTLNPGQIAQAISDNDASALAKAPGLGKKGAQKIIVELQGSITAPTPELASDTPARMAAEDTGRLQVIEGLISLGWHQQDAVAAVDGAIEDLHCATPLPHSEVPMVLRQALKSLDSGR</sequence>
<dbReference type="GO" id="GO:0006310">
    <property type="term" value="P:DNA recombination"/>
    <property type="evidence" value="ECO:0007669"/>
    <property type="project" value="UniProtKB-UniRule"/>
</dbReference>
<evidence type="ECO:0000259" key="7">
    <source>
        <dbReference type="SMART" id="SM00278"/>
    </source>
</evidence>
<protein>
    <recommendedName>
        <fullName evidence="6">Holliday junction branch migration complex subunit RuvA</fullName>
    </recommendedName>
</protein>
<dbReference type="RefSeq" id="WP_022859444.1">
    <property type="nucleotide sequence ID" value="NZ_JGZB01000006.1"/>
</dbReference>
<dbReference type="GO" id="GO:0005737">
    <property type="term" value="C:cytoplasm"/>
    <property type="evidence" value="ECO:0007669"/>
    <property type="project" value="UniProtKB-SubCell"/>
</dbReference>
<dbReference type="InterPro" id="IPR003583">
    <property type="entry name" value="Hlx-hairpin-Hlx_DNA-bd_motif"/>
</dbReference>
<dbReference type="GO" id="GO:0006281">
    <property type="term" value="P:DNA repair"/>
    <property type="evidence" value="ECO:0007669"/>
    <property type="project" value="UniProtKB-UniRule"/>
</dbReference>
<reference evidence="8 9" key="1">
    <citation type="submission" date="2014-03" db="EMBL/GenBank/DDBJ databases">
        <title>Genomics of Bifidobacteria.</title>
        <authorList>
            <person name="Ventura M."/>
            <person name="Milani C."/>
            <person name="Lugli G.A."/>
        </authorList>
    </citation>
    <scope>NUCLEOTIDE SEQUENCE [LARGE SCALE GENOMIC DNA]</scope>
    <source>
        <strain evidence="8 9">LMG 11591</strain>
    </source>
</reference>
<dbReference type="STRING" id="1692.BMAGN_0874"/>
<proteinExistence type="inferred from homology"/>
<keyword evidence="9" id="KW-1185">Reference proteome</keyword>
<dbReference type="AlphaFoldDB" id="A0A087BA33"/>
<dbReference type="InterPro" id="IPR013849">
    <property type="entry name" value="DNA_helicase_Holl-junc_RuvA_I"/>
</dbReference>
<organism evidence="8 9">
    <name type="scientific">Bifidobacterium magnum</name>
    <dbReference type="NCBI Taxonomy" id="1692"/>
    <lineage>
        <taxon>Bacteria</taxon>
        <taxon>Bacillati</taxon>
        <taxon>Actinomycetota</taxon>
        <taxon>Actinomycetes</taxon>
        <taxon>Bifidobacteriales</taxon>
        <taxon>Bifidobacteriaceae</taxon>
        <taxon>Bifidobacterium</taxon>
    </lineage>
</organism>
<evidence type="ECO:0000313" key="9">
    <source>
        <dbReference type="Proteomes" id="UP000029052"/>
    </source>
</evidence>
<evidence type="ECO:0000256" key="3">
    <source>
        <dbReference type="ARBA" id="ARBA00023125"/>
    </source>
</evidence>
<keyword evidence="4 6" id="KW-0233">DNA recombination</keyword>
<evidence type="ECO:0000256" key="5">
    <source>
        <dbReference type="ARBA" id="ARBA00023204"/>
    </source>
</evidence>
<dbReference type="Pfam" id="PF01330">
    <property type="entry name" value="RuvA_N"/>
    <property type="match status" value="1"/>
</dbReference>
<dbReference type="eggNOG" id="COG0632">
    <property type="taxonomic scope" value="Bacteria"/>
</dbReference>
<dbReference type="GO" id="GO:0016787">
    <property type="term" value="F:hydrolase activity"/>
    <property type="evidence" value="ECO:0007669"/>
    <property type="project" value="UniProtKB-KW"/>
</dbReference>
<evidence type="ECO:0000256" key="6">
    <source>
        <dbReference type="HAMAP-Rule" id="MF_00031"/>
    </source>
</evidence>
<dbReference type="InterPro" id="IPR036267">
    <property type="entry name" value="RuvA_C_sf"/>
</dbReference>
<comment type="subunit">
    <text evidence="6">Homotetramer. Forms an RuvA(8)-RuvB(12)-Holliday junction (HJ) complex. HJ DNA is sandwiched between 2 RuvA tetramers; dsDNA enters through RuvA and exits via RuvB. An RuvB hexamer assembles on each DNA strand where it exits the tetramer. Each RuvB hexamer is contacted by two RuvA subunits (via domain III) on 2 adjacent RuvB subunits; this complex drives branch migration. In the full resolvosome a probable DNA-RuvA(4)-RuvB(12)-RuvC(2) complex forms which resolves the HJ.</text>
</comment>
<comment type="function">
    <text evidence="6">The RuvA-RuvB-RuvC complex processes Holliday junction (HJ) DNA during genetic recombination and DNA repair, while the RuvA-RuvB complex plays an important role in the rescue of blocked DNA replication forks via replication fork reversal (RFR). RuvA specifically binds to HJ cruciform DNA, conferring on it an open structure. The RuvB hexamer acts as an ATP-dependent pump, pulling dsDNA into and through the RuvAB complex. HJ branch migration allows RuvC to scan DNA until it finds its consensus sequence, where it cleaves and resolves the cruciform DNA.</text>
</comment>
<feature type="region of interest" description="Domain III" evidence="6">
    <location>
        <begin position="149"/>
        <end position="207"/>
    </location>
</feature>
<dbReference type="GO" id="GO:0000400">
    <property type="term" value="F:four-way junction DNA binding"/>
    <property type="evidence" value="ECO:0007669"/>
    <property type="project" value="UniProtKB-UniRule"/>
</dbReference>
<dbReference type="InterPro" id="IPR012340">
    <property type="entry name" value="NA-bd_OB-fold"/>
</dbReference>
<dbReference type="SUPFAM" id="SSF47781">
    <property type="entry name" value="RuvA domain 2-like"/>
    <property type="match status" value="1"/>
</dbReference>
<dbReference type="Pfam" id="PF14520">
    <property type="entry name" value="HHH_5"/>
    <property type="match status" value="1"/>
</dbReference>
<dbReference type="SUPFAM" id="SSF50249">
    <property type="entry name" value="Nucleic acid-binding proteins"/>
    <property type="match status" value="1"/>
</dbReference>
<evidence type="ECO:0000256" key="2">
    <source>
        <dbReference type="ARBA" id="ARBA00022763"/>
    </source>
</evidence>
<dbReference type="InterPro" id="IPR010994">
    <property type="entry name" value="RuvA_2-like"/>
</dbReference>
<comment type="caution">
    <text evidence="8">The sequence shown here is derived from an EMBL/GenBank/DDBJ whole genome shotgun (WGS) entry which is preliminary data.</text>
</comment>
<feature type="domain" description="Helix-hairpin-helix DNA-binding motif class 1" evidence="7">
    <location>
        <begin position="107"/>
        <end position="126"/>
    </location>
</feature>
<comment type="similarity">
    <text evidence="6">Belongs to the RuvA family.</text>
</comment>
<accession>A0A087BA33</accession>
<dbReference type="Gene3D" id="2.40.50.140">
    <property type="entry name" value="Nucleic acid-binding proteins"/>
    <property type="match status" value="1"/>
</dbReference>
<comment type="domain">
    <text evidence="6">Has three domains with a flexible linker between the domains II and III and assumes an 'L' shape. Domain III is highly mobile and contacts RuvB.</text>
</comment>
<keyword evidence="8" id="KW-0067">ATP-binding</keyword>
<keyword evidence="3 6" id="KW-0238">DNA-binding</keyword>
<keyword evidence="1 6" id="KW-0963">Cytoplasm</keyword>
<dbReference type="NCBIfam" id="TIGR00084">
    <property type="entry name" value="ruvA"/>
    <property type="match status" value="1"/>
</dbReference>
<dbReference type="Gene3D" id="1.10.150.20">
    <property type="entry name" value="5' to 3' exonuclease, C-terminal subdomain"/>
    <property type="match status" value="1"/>
</dbReference>
<evidence type="ECO:0000256" key="4">
    <source>
        <dbReference type="ARBA" id="ARBA00023172"/>
    </source>
</evidence>
<evidence type="ECO:0000313" key="8">
    <source>
        <dbReference type="EMBL" id="KFI67883.1"/>
    </source>
</evidence>
<evidence type="ECO:0000256" key="1">
    <source>
        <dbReference type="ARBA" id="ARBA00022490"/>
    </source>
</evidence>
<keyword evidence="5 6" id="KW-0234">DNA repair</keyword>
<keyword evidence="8" id="KW-0378">Hydrolase</keyword>
<dbReference type="HAMAP" id="MF_00031">
    <property type="entry name" value="DNA_HJ_migration_RuvA"/>
    <property type="match status" value="1"/>
</dbReference>
<dbReference type="InterPro" id="IPR000085">
    <property type="entry name" value="RuvA"/>
</dbReference>
<feature type="domain" description="Helix-hairpin-helix DNA-binding motif class 1" evidence="7">
    <location>
        <begin position="72"/>
        <end position="91"/>
    </location>
</feature>
<keyword evidence="2 6" id="KW-0227">DNA damage</keyword>
<dbReference type="GO" id="GO:0048476">
    <property type="term" value="C:Holliday junction resolvase complex"/>
    <property type="evidence" value="ECO:0007669"/>
    <property type="project" value="UniProtKB-UniRule"/>
</dbReference>
<keyword evidence="8" id="KW-0347">Helicase</keyword>
<dbReference type="SUPFAM" id="SSF46929">
    <property type="entry name" value="DNA helicase RuvA subunit, C-terminal domain"/>
    <property type="match status" value="1"/>
</dbReference>
<name>A0A087BA33_9BIFI</name>
<keyword evidence="8" id="KW-0547">Nucleotide-binding</keyword>